<evidence type="ECO:0000256" key="6">
    <source>
        <dbReference type="ARBA" id="ARBA00023134"/>
    </source>
</evidence>
<proteinExistence type="inferred from homology"/>
<dbReference type="InterPro" id="IPR001538">
    <property type="entry name" value="Man6P_isomerase-2_C"/>
</dbReference>
<dbReference type="GO" id="GO:0005525">
    <property type="term" value="F:GTP binding"/>
    <property type="evidence" value="ECO:0007669"/>
    <property type="project" value="UniProtKB-KW"/>
</dbReference>
<evidence type="ECO:0000256" key="2">
    <source>
        <dbReference type="ARBA" id="ARBA00012387"/>
    </source>
</evidence>
<keyword evidence="3" id="KW-0808">Transferase</keyword>
<dbReference type="GO" id="GO:0000271">
    <property type="term" value="P:polysaccharide biosynthetic process"/>
    <property type="evidence" value="ECO:0007669"/>
    <property type="project" value="InterPro"/>
</dbReference>
<evidence type="ECO:0000256" key="1">
    <source>
        <dbReference type="ARBA" id="ARBA00006115"/>
    </source>
</evidence>
<dbReference type="SUPFAM" id="SSF53448">
    <property type="entry name" value="Nucleotide-diphospho-sugar transferases"/>
    <property type="match status" value="1"/>
</dbReference>
<gene>
    <name evidence="11" type="primary">algA_8</name>
    <name evidence="11" type="ORF">GALL_274450</name>
</gene>
<dbReference type="InterPro" id="IPR005835">
    <property type="entry name" value="NTP_transferase_dom"/>
</dbReference>
<dbReference type="NCBIfam" id="TIGR01479">
    <property type="entry name" value="GMP_PMI"/>
    <property type="match status" value="1"/>
</dbReference>
<dbReference type="GO" id="GO:0004475">
    <property type="term" value="F:mannose-1-phosphate guanylyltransferase (GTP) activity"/>
    <property type="evidence" value="ECO:0007669"/>
    <property type="project" value="UniProtKB-EC"/>
</dbReference>
<name>A0A1J5RRG2_9ZZZZ</name>
<dbReference type="CDD" id="cd02213">
    <property type="entry name" value="cupin_PMI_typeII_C"/>
    <property type="match status" value="1"/>
</dbReference>
<evidence type="ECO:0000259" key="10">
    <source>
        <dbReference type="Pfam" id="PF22640"/>
    </source>
</evidence>
<evidence type="ECO:0000256" key="4">
    <source>
        <dbReference type="ARBA" id="ARBA00022695"/>
    </source>
</evidence>
<comment type="caution">
    <text evidence="11">The sequence shown here is derived from an EMBL/GenBank/DDBJ whole genome shotgun (WGS) entry which is preliminary data.</text>
</comment>
<evidence type="ECO:0000259" key="8">
    <source>
        <dbReference type="Pfam" id="PF00483"/>
    </source>
</evidence>
<protein>
    <recommendedName>
        <fullName evidence="2">mannose-1-phosphate guanylyltransferase</fullName>
        <ecNumber evidence="2">2.7.7.13</ecNumber>
    </recommendedName>
</protein>
<dbReference type="Pfam" id="PF01050">
    <property type="entry name" value="MannoseP_isomer"/>
    <property type="match status" value="1"/>
</dbReference>
<dbReference type="GO" id="GO:0009298">
    <property type="term" value="P:GDP-mannose biosynthetic process"/>
    <property type="evidence" value="ECO:0007669"/>
    <property type="project" value="TreeGrafter"/>
</dbReference>
<evidence type="ECO:0000313" key="11">
    <source>
        <dbReference type="EMBL" id="OIQ90653.1"/>
    </source>
</evidence>
<feature type="domain" description="Mannose-6-phosphate isomerase type II C-terminal" evidence="9">
    <location>
        <begin position="374"/>
        <end position="485"/>
    </location>
</feature>
<dbReference type="InterPro" id="IPR006375">
    <property type="entry name" value="Man1P_GuaTrfase/Man6P_Isoase"/>
</dbReference>
<dbReference type="InterPro" id="IPR029044">
    <property type="entry name" value="Nucleotide-diphossugar_trans"/>
</dbReference>
<dbReference type="EC" id="2.7.7.13" evidence="2"/>
<dbReference type="FunFam" id="2.60.120.10:FF:000032">
    <property type="entry name" value="Mannose-1-phosphate guanylyltransferase/mannose-6-phosphate isomerase"/>
    <property type="match status" value="1"/>
</dbReference>
<evidence type="ECO:0000256" key="7">
    <source>
        <dbReference type="ARBA" id="ARBA00047343"/>
    </source>
</evidence>
<dbReference type="PANTHER" id="PTHR46390:SF1">
    <property type="entry name" value="MANNOSE-1-PHOSPHATE GUANYLYLTRANSFERASE"/>
    <property type="match status" value="1"/>
</dbReference>
<evidence type="ECO:0000256" key="5">
    <source>
        <dbReference type="ARBA" id="ARBA00022741"/>
    </source>
</evidence>
<keyword evidence="4" id="KW-0548">Nucleotidyltransferase</keyword>
<feature type="domain" description="MannoseP isomerase/GMP-like beta-helix" evidence="10">
    <location>
        <begin position="314"/>
        <end position="367"/>
    </location>
</feature>
<dbReference type="InterPro" id="IPR011051">
    <property type="entry name" value="RmlC_Cupin_sf"/>
</dbReference>
<dbReference type="CDD" id="cd02509">
    <property type="entry name" value="GDP-M1P_Guanylyltransferase"/>
    <property type="match status" value="1"/>
</dbReference>
<keyword evidence="5" id="KW-0547">Nucleotide-binding</keyword>
<accession>A0A1J5RRG2</accession>
<evidence type="ECO:0000259" key="9">
    <source>
        <dbReference type="Pfam" id="PF01050"/>
    </source>
</evidence>
<evidence type="ECO:0000256" key="3">
    <source>
        <dbReference type="ARBA" id="ARBA00022679"/>
    </source>
</evidence>
<dbReference type="Pfam" id="PF00483">
    <property type="entry name" value="NTP_transferase"/>
    <property type="match status" value="1"/>
</dbReference>
<dbReference type="InterPro" id="IPR049577">
    <property type="entry name" value="GMPP_N"/>
</dbReference>
<organism evidence="11">
    <name type="scientific">mine drainage metagenome</name>
    <dbReference type="NCBI Taxonomy" id="410659"/>
    <lineage>
        <taxon>unclassified sequences</taxon>
        <taxon>metagenomes</taxon>
        <taxon>ecological metagenomes</taxon>
    </lineage>
</organism>
<dbReference type="Gene3D" id="3.90.550.10">
    <property type="entry name" value="Spore Coat Polysaccharide Biosynthesis Protein SpsA, Chain A"/>
    <property type="match status" value="1"/>
</dbReference>
<dbReference type="Gene3D" id="2.60.120.10">
    <property type="entry name" value="Jelly Rolls"/>
    <property type="match status" value="1"/>
</dbReference>
<dbReference type="FunFam" id="3.90.550.10:FF:000046">
    <property type="entry name" value="Mannose-1-phosphate guanylyltransferase (GDP)"/>
    <property type="match status" value="1"/>
</dbReference>
<dbReference type="SUPFAM" id="SSF51182">
    <property type="entry name" value="RmlC-like cupins"/>
    <property type="match status" value="1"/>
</dbReference>
<dbReference type="EMBL" id="MLJW01000284">
    <property type="protein sequence ID" value="OIQ90653.1"/>
    <property type="molecule type" value="Genomic_DNA"/>
</dbReference>
<dbReference type="Pfam" id="PF22640">
    <property type="entry name" value="ManC_GMP_beta-helix"/>
    <property type="match status" value="1"/>
</dbReference>
<dbReference type="InterPro" id="IPR014710">
    <property type="entry name" value="RmlC-like_jellyroll"/>
</dbReference>
<keyword evidence="6" id="KW-0342">GTP-binding</keyword>
<dbReference type="InterPro" id="IPR054566">
    <property type="entry name" value="ManC/GMP-like_b-helix"/>
</dbReference>
<dbReference type="AlphaFoldDB" id="A0A1J5RRG2"/>
<dbReference type="PANTHER" id="PTHR46390">
    <property type="entry name" value="MANNOSE-1-PHOSPHATE GUANYLYLTRANSFERASE"/>
    <property type="match status" value="1"/>
</dbReference>
<comment type="catalytic activity">
    <reaction evidence="7">
        <text>alpha-D-mannose 1-phosphate + GTP + H(+) = GDP-alpha-D-mannose + diphosphate</text>
        <dbReference type="Rhea" id="RHEA:15229"/>
        <dbReference type="ChEBI" id="CHEBI:15378"/>
        <dbReference type="ChEBI" id="CHEBI:33019"/>
        <dbReference type="ChEBI" id="CHEBI:37565"/>
        <dbReference type="ChEBI" id="CHEBI:57527"/>
        <dbReference type="ChEBI" id="CHEBI:58409"/>
        <dbReference type="EC" id="2.7.7.13"/>
    </reaction>
</comment>
<feature type="domain" description="Nucleotidyl transferase" evidence="8">
    <location>
        <begin position="24"/>
        <end position="303"/>
    </location>
</feature>
<comment type="similarity">
    <text evidence="1">Belongs to the mannose-6-phosphate isomerase type 2 family.</text>
</comment>
<dbReference type="InterPro" id="IPR051161">
    <property type="entry name" value="Mannose-6P_isomerase_type2"/>
</dbReference>
<reference evidence="11" key="1">
    <citation type="submission" date="2016-10" db="EMBL/GenBank/DDBJ databases">
        <title>Sequence of Gallionella enrichment culture.</title>
        <authorList>
            <person name="Poehlein A."/>
            <person name="Muehling M."/>
            <person name="Daniel R."/>
        </authorList>
    </citation>
    <scope>NUCLEOTIDE SEQUENCE</scope>
</reference>
<sequence length="494" mass="53800">MELLGLSAMRSFRPTMPATPSLVPVILSGGAGSRLWPLSREAHPKPFIKLADGCSLLQKAFMRAAALPGVAEVLTVTNRDFYFQSADEYRDVNAAALPLRYLLEPFGRNTAAAIAAAALSLEADAPDAAMLVLAADHLIADQPAFEAAVRRAVELAAEGRLVTFGITPDAPETGYGYLEADGERVLRFVEKPDAETARAFVDSGRFLWNSGMFCFTPRTALAELQRHAPDIVDAVRDCLQRSRRTQGDGVAQIELDADAFAAVRDESIDYALMEKSDRVAVVPCSIGWSDIGSWSALVDLLPADASGNRVDGDALLLDSRDCAVHAQGGRLVGTVGVDGLIIVDTDDALLVVARDRVQDVKKLYAELKARAHPAYRLHRTVHRPWGTYSVLEEGDKFKIKRIVVKPGASLSLQMHHHRSEHWVVVSGTAKVVNGEAERYVRTNESTYIPACTPHRLLNPGLFDLVMIEVQSGDYLGEDDIVRFDDVYGRAAPQS</sequence>